<reference evidence="3" key="1">
    <citation type="submission" date="2022-11" db="EMBL/GenBank/DDBJ databases">
        <authorList>
            <person name="Petersen C."/>
        </authorList>
    </citation>
    <scope>NUCLEOTIDE SEQUENCE</scope>
    <source>
        <strain evidence="3">IBT 22155</strain>
    </source>
</reference>
<keyword evidence="4" id="KW-1185">Reference proteome</keyword>
<dbReference type="RefSeq" id="XP_056526817.1">
    <property type="nucleotide sequence ID" value="XM_056661651.1"/>
</dbReference>
<reference evidence="3" key="2">
    <citation type="journal article" date="2023" name="IMA Fungus">
        <title>Comparative genomic study of the Penicillium genus elucidates a diverse pangenome and 15 lateral gene transfer events.</title>
        <authorList>
            <person name="Petersen C."/>
            <person name="Sorensen T."/>
            <person name="Nielsen M.R."/>
            <person name="Sondergaard T.E."/>
            <person name="Sorensen J.L."/>
            <person name="Fitzpatrick D.A."/>
            <person name="Frisvad J.C."/>
            <person name="Nielsen K.L."/>
        </authorList>
    </citation>
    <scope>NUCLEOTIDE SEQUENCE</scope>
    <source>
        <strain evidence="3">IBT 22155</strain>
    </source>
</reference>
<comment type="caution">
    <text evidence="3">The sequence shown here is derived from an EMBL/GenBank/DDBJ whole genome shotgun (WGS) entry which is preliminary data.</text>
</comment>
<feature type="region of interest" description="Disordered" evidence="1">
    <location>
        <begin position="76"/>
        <end position="133"/>
    </location>
</feature>
<feature type="compositionally biased region" description="Low complexity" evidence="1">
    <location>
        <begin position="94"/>
        <end position="109"/>
    </location>
</feature>
<dbReference type="EMBL" id="JAPQKL010000001">
    <property type="protein sequence ID" value="KAJ5146343.1"/>
    <property type="molecule type" value="Genomic_DNA"/>
</dbReference>
<evidence type="ECO:0000256" key="1">
    <source>
        <dbReference type="SAM" id="MobiDB-lite"/>
    </source>
</evidence>
<keyword evidence="2" id="KW-0732">Signal</keyword>
<dbReference type="GeneID" id="81400821"/>
<accession>A0A9W9HGI1</accession>
<feature type="signal peptide" evidence="2">
    <location>
        <begin position="1"/>
        <end position="20"/>
    </location>
</feature>
<evidence type="ECO:0000313" key="3">
    <source>
        <dbReference type="EMBL" id="KAJ5146343.1"/>
    </source>
</evidence>
<dbReference type="AlphaFoldDB" id="A0A9W9HGI1"/>
<protein>
    <submittedName>
        <fullName evidence="3">Uncharacterized protein</fullName>
    </submittedName>
</protein>
<feature type="compositionally biased region" description="Basic and acidic residues" evidence="1">
    <location>
        <begin position="123"/>
        <end position="133"/>
    </location>
</feature>
<proteinExistence type="predicted"/>
<sequence>MARKLGLIFMLLQLQTLTLALPTPLSSSETGSSVASPPASHAWTSQFPQLHDKRYFFPETLPDKAELEEMLRETMRQAGFAASSEPGPRSILPDLDSQLNLQKQKSQQDPGTEIDSAGTSAEPDVRTHRDLRS</sequence>
<feature type="chain" id="PRO_5040721529" evidence="2">
    <location>
        <begin position="21"/>
        <end position="133"/>
    </location>
</feature>
<name>A0A9W9HGI1_9EURO</name>
<gene>
    <name evidence="3" type="ORF">N7515_000907</name>
</gene>
<dbReference type="Proteomes" id="UP001149079">
    <property type="component" value="Unassembled WGS sequence"/>
</dbReference>
<organism evidence="3 4">
    <name type="scientific">Penicillium bovifimosum</name>
    <dbReference type="NCBI Taxonomy" id="126998"/>
    <lineage>
        <taxon>Eukaryota</taxon>
        <taxon>Fungi</taxon>
        <taxon>Dikarya</taxon>
        <taxon>Ascomycota</taxon>
        <taxon>Pezizomycotina</taxon>
        <taxon>Eurotiomycetes</taxon>
        <taxon>Eurotiomycetidae</taxon>
        <taxon>Eurotiales</taxon>
        <taxon>Aspergillaceae</taxon>
        <taxon>Penicillium</taxon>
    </lineage>
</organism>
<evidence type="ECO:0000256" key="2">
    <source>
        <dbReference type="SAM" id="SignalP"/>
    </source>
</evidence>
<dbReference type="OrthoDB" id="4364385at2759"/>
<evidence type="ECO:0000313" key="4">
    <source>
        <dbReference type="Proteomes" id="UP001149079"/>
    </source>
</evidence>
<feature type="region of interest" description="Disordered" evidence="1">
    <location>
        <begin position="24"/>
        <end position="45"/>
    </location>
</feature>